<keyword evidence="2" id="KW-0407">Ion channel</keyword>
<dbReference type="OrthoDB" id="416253at2759"/>
<dbReference type="InterPro" id="IPR036812">
    <property type="entry name" value="NAD(P)_OxRdtase_dom_sf"/>
</dbReference>
<dbReference type="STRING" id="35608.A0A2U1NXB3"/>
<dbReference type="GO" id="GO:0034220">
    <property type="term" value="P:monoatomic ion transmembrane transport"/>
    <property type="evidence" value="ECO:0007669"/>
    <property type="project" value="UniProtKB-KW"/>
</dbReference>
<keyword evidence="2" id="KW-0406">Ion transport</keyword>
<name>A0A2U1NXB3_ARTAN</name>
<keyword evidence="3" id="KW-1185">Reference proteome</keyword>
<keyword evidence="2" id="KW-0813">Transport</keyword>
<dbReference type="Pfam" id="PF00248">
    <property type="entry name" value="Aldo_ket_red"/>
    <property type="match status" value="1"/>
</dbReference>
<organism evidence="2 3">
    <name type="scientific">Artemisia annua</name>
    <name type="common">Sweet wormwood</name>
    <dbReference type="NCBI Taxonomy" id="35608"/>
    <lineage>
        <taxon>Eukaryota</taxon>
        <taxon>Viridiplantae</taxon>
        <taxon>Streptophyta</taxon>
        <taxon>Embryophyta</taxon>
        <taxon>Tracheophyta</taxon>
        <taxon>Spermatophyta</taxon>
        <taxon>Magnoliopsida</taxon>
        <taxon>eudicotyledons</taxon>
        <taxon>Gunneridae</taxon>
        <taxon>Pentapetalae</taxon>
        <taxon>asterids</taxon>
        <taxon>campanulids</taxon>
        <taxon>Asterales</taxon>
        <taxon>Asteraceae</taxon>
        <taxon>Asteroideae</taxon>
        <taxon>Anthemideae</taxon>
        <taxon>Artemisiinae</taxon>
        <taxon>Artemisia</taxon>
    </lineage>
</organism>
<dbReference type="PROSITE" id="PS00798">
    <property type="entry name" value="ALDOKETO_REDUCTASE_1"/>
    <property type="match status" value="1"/>
</dbReference>
<dbReference type="GO" id="GO:0016491">
    <property type="term" value="F:oxidoreductase activity"/>
    <property type="evidence" value="ECO:0007669"/>
    <property type="project" value="InterPro"/>
</dbReference>
<proteinExistence type="predicted"/>
<dbReference type="InterPro" id="IPR023210">
    <property type="entry name" value="NADP_OxRdtase_dom"/>
</dbReference>
<protein>
    <submittedName>
        <fullName evidence="2">Aldo/keto reductase/potassium channel subunit beta</fullName>
    </submittedName>
</protein>
<dbReference type="AlphaFoldDB" id="A0A2U1NXB3"/>
<dbReference type="InterPro" id="IPR020471">
    <property type="entry name" value="AKR"/>
</dbReference>
<dbReference type="Gene3D" id="3.20.20.100">
    <property type="entry name" value="NADP-dependent oxidoreductase domain"/>
    <property type="match status" value="1"/>
</dbReference>
<evidence type="ECO:0000313" key="3">
    <source>
        <dbReference type="Proteomes" id="UP000245207"/>
    </source>
</evidence>
<gene>
    <name evidence="2" type="ORF">CTI12_AA216850</name>
</gene>
<accession>A0A2U1NXB3</accession>
<evidence type="ECO:0000259" key="1">
    <source>
        <dbReference type="Pfam" id="PF00248"/>
    </source>
</evidence>
<reference evidence="2 3" key="1">
    <citation type="journal article" date="2018" name="Mol. Plant">
        <title>The genome of Artemisia annua provides insight into the evolution of Asteraceae family and artemisinin biosynthesis.</title>
        <authorList>
            <person name="Shen Q."/>
            <person name="Zhang L."/>
            <person name="Liao Z."/>
            <person name="Wang S."/>
            <person name="Yan T."/>
            <person name="Shi P."/>
            <person name="Liu M."/>
            <person name="Fu X."/>
            <person name="Pan Q."/>
            <person name="Wang Y."/>
            <person name="Lv Z."/>
            <person name="Lu X."/>
            <person name="Zhang F."/>
            <person name="Jiang W."/>
            <person name="Ma Y."/>
            <person name="Chen M."/>
            <person name="Hao X."/>
            <person name="Li L."/>
            <person name="Tang Y."/>
            <person name="Lv G."/>
            <person name="Zhou Y."/>
            <person name="Sun X."/>
            <person name="Brodelius P.E."/>
            <person name="Rose J.K.C."/>
            <person name="Tang K."/>
        </authorList>
    </citation>
    <scope>NUCLEOTIDE SEQUENCE [LARGE SCALE GENOMIC DNA]</scope>
    <source>
        <strain evidence="3">cv. Huhao1</strain>
        <tissue evidence="2">Leaf</tissue>
    </source>
</reference>
<dbReference type="PANTHER" id="PTHR11732">
    <property type="entry name" value="ALDO/KETO REDUCTASE"/>
    <property type="match status" value="1"/>
</dbReference>
<feature type="domain" description="NADP-dependent oxidoreductase" evidence="1">
    <location>
        <begin position="38"/>
        <end position="89"/>
    </location>
</feature>
<dbReference type="InterPro" id="IPR018170">
    <property type="entry name" value="Aldo/ket_reductase_CS"/>
</dbReference>
<dbReference type="EMBL" id="PKPP01002031">
    <property type="protein sequence ID" value="PWA78128.1"/>
    <property type="molecule type" value="Genomic_DNA"/>
</dbReference>
<comment type="caution">
    <text evidence="2">The sequence shown here is derived from an EMBL/GenBank/DDBJ whole genome shotgun (WGS) entry which is preliminary data.</text>
</comment>
<dbReference type="Proteomes" id="UP000245207">
    <property type="component" value="Unassembled WGS sequence"/>
</dbReference>
<sequence>MGISIPKMTISSSEGRRPIPLIGMGTATLCHDKDGIIEAIKVGYRHFDTAYLYKTEKPLGESIKEALHPGLIESRAELFITTKLWFDSTRGHLVLPAMKKSLE</sequence>
<evidence type="ECO:0000313" key="2">
    <source>
        <dbReference type="EMBL" id="PWA78128.1"/>
    </source>
</evidence>
<dbReference type="SUPFAM" id="SSF51430">
    <property type="entry name" value="NAD(P)-linked oxidoreductase"/>
    <property type="match status" value="1"/>
</dbReference>